<dbReference type="AlphaFoldDB" id="A0A120KLM8"/>
<gene>
    <name evidence="1" type="ORF">AXF13_00890</name>
</gene>
<dbReference type="KEGG" id="dfi:AXF13_00890"/>
<organism evidence="1 2">
    <name type="scientific">Desulfovibrio fairfieldensis</name>
    <dbReference type="NCBI Taxonomy" id="44742"/>
    <lineage>
        <taxon>Bacteria</taxon>
        <taxon>Pseudomonadati</taxon>
        <taxon>Thermodesulfobacteriota</taxon>
        <taxon>Desulfovibrionia</taxon>
        <taxon>Desulfovibrionales</taxon>
        <taxon>Desulfovibrionaceae</taxon>
        <taxon>Desulfovibrio</taxon>
    </lineage>
</organism>
<accession>A0A120KLM8</accession>
<protein>
    <submittedName>
        <fullName evidence="1">Uncharacterized protein</fullName>
    </submittedName>
</protein>
<sequence>MVFLMFGNLPLPANGTDFHLNSSSCKRPLKINAYGFSKTQQGLSLNRFLSLKQLVQSRISPMQ</sequence>
<reference evidence="2" key="1">
    <citation type="submission" date="2016-02" db="EMBL/GenBank/DDBJ databases">
        <authorList>
            <person name="Holder M.E."/>
            <person name="Ajami N.J."/>
            <person name="Petrosino J.F."/>
        </authorList>
    </citation>
    <scope>NUCLEOTIDE SEQUENCE [LARGE SCALE GENOMIC DNA]</scope>
    <source>
        <strain evidence="2">CCUG 45958</strain>
    </source>
</reference>
<evidence type="ECO:0000313" key="1">
    <source>
        <dbReference type="EMBL" id="AMD88786.1"/>
    </source>
</evidence>
<keyword evidence="2" id="KW-1185">Reference proteome</keyword>
<dbReference type="Proteomes" id="UP000069241">
    <property type="component" value="Chromosome"/>
</dbReference>
<proteinExistence type="predicted"/>
<dbReference type="EMBL" id="CP014229">
    <property type="protein sequence ID" value="AMD88786.1"/>
    <property type="molecule type" value="Genomic_DNA"/>
</dbReference>
<name>A0A120KLM8_9BACT</name>
<evidence type="ECO:0000313" key="2">
    <source>
        <dbReference type="Proteomes" id="UP000069241"/>
    </source>
</evidence>